<evidence type="ECO:0000313" key="4">
    <source>
        <dbReference type="EMBL" id="CAD6491509.1"/>
    </source>
</evidence>
<accession>A0A811T7R5</accession>
<dbReference type="Proteomes" id="UP000610373">
    <property type="component" value="Unassembled WGS sequence"/>
</dbReference>
<evidence type="ECO:0000313" key="5">
    <source>
        <dbReference type="Proteomes" id="UP000610373"/>
    </source>
</evidence>
<organism evidence="4 5">
    <name type="scientific">Candidatus Argoarchaeum ethanivorans</name>
    <dbReference type="NCBI Taxonomy" id="2608793"/>
    <lineage>
        <taxon>Archaea</taxon>
        <taxon>Methanobacteriati</taxon>
        <taxon>Methanobacteriota</taxon>
        <taxon>Stenosarchaea group</taxon>
        <taxon>Methanomicrobia</taxon>
        <taxon>Methanosarcinales</taxon>
        <taxon>Methanosarcinales incertae sedis</taxon>
        <taxon>GOM Arc I cluster</taxon>
        <taxon>Candidatus Argoarchaeum</taxon>
    </lineage>
</organism>
<reference evidence="4" key="1">
    <citation type="submission" date="2020-10" db="EMBL/GenBank/DDBJ databases">
        <authorList>
            <person name="Hahn C.J."/>
            <person name="Laso-Perez R."/>
            <person name="Vulcano F."/>
            <person name="Vaziourakis K.-M."/>
            <person name="Stokke R."/>
            <person name="Steen I.H."/>
            <person name="Teske A."/>
            <person name="Boetius A."/>
            <person name="Liebeke M."/>
            <person name="Amann R."/>
            <person name="Knittel K."/>
        </authorList>
    </citation>
    <scope>NUCLEOTIDE SEQUENCE</scope>
    <source>
        <strain evidence="4">Gfbio:e3339647-f889-4370-9287-4fb5cb688e4c:AG392O15_GoMArc1</strain>
    </source>
</reference>
<feature type="compositionally biased region" description="Basic and acidic residues" evidence="2">
    <location>
        <begin position="10"/>
        <end position="28"/>
    </location>
</feature>
<keyword evidence="1" id="KW-0175">Coiled coil</keyword>
<dbReference type="EMBL" id="CAJHIO010000005">
    <property type="protein sequence ID" value="CAD6491509.1"/>
    <property type="molecule type" value="Genomic_DNA"/>
</dbReference>
<evidence type="ECO:0000259" key="3">
    <source>
        <dbReference type="PROSITE" id="PS50192"/>
    </source>
</evidence>
<feature type="region of interest" description="Disordered" evidence="2">
    <location>
        <begin position="1"/>
        <end position="28"/>
    </location>
</feature>
<dbReference type="InterPro" id="IPR000727">
    <property type="entry name" value="T_SNARE_dom"/>
</dbReference>
<gene>
    <name evidence="4" type="ORF">CHKLHMKO_00136</name>
</gene>
<dbReference type="PROSITE" id="PS50192">
    <property type="entry name" value="T_SNARE"/>
    <property type="match status" value="1"/>
</dbReference>
<evidence type="ECO:0000256" key="2">
    <source>
        <dbReference type="SAM" id="MobiDB-lite"/>
    </source>
</evidence>
<protein>
    <recommendedName>
        <fullName evidence="3">t-SNARE coiled-coil homology domain-containing protein</fullName>
    </recommendedName>
</protein>
<name>A0A811T7R5_9EURY</name>
<evidence type="ECO:0000256" key="1">
    <source>
        <dbReference type="SAM" id="Coils"/>
    </source>
</evidence>
<comment type="caution">
    <text evidence="4">The sequence shown here is derived from an EMBL/GenBank/DDBJ whole genome shotgun (WGS) entry which is preliminary data.</text>
</comment>
<proteinExistence type="predicted"/>
<sequence>MNENLGNKIDAGKEENKQGFDTLTEKQDQTLGKRDVMIGKQDQTISIIKSGVNEMREFRTETGDNFITLREHYGRISENIEKLIQSIDRTSKNTERILEKMKEERRESRMAMDKILNAILKLAEKAR</sequence>
<feature type="coiled-coil region" evidence="1">
    <location>
        <begin position="84"/>
        <end position="118"/>
    </location>
</feature>
<feature type="domain" description="T-SNARE coiled-coil homology" evidence="3">
    <location>
        <begin position="35"/>
        <end position="97"/>
    </location>
</feature>
<dbReference type="AlphaFoldDB" id="A0A811T7R5"/>